<dbReference type="Pfam" id="PF00271">
    <property type="entry name" value="Helicase_C"/>
    <property type="match status" value="1"/>
</dbReference>
<comment type="similarity">
    <text evidence="4">Belongs to the SNF2/RAD54 helicase family. SMARCAL1 subfamily.</text>
</comment>
<dbReference type="SMART" id="SM00490">
    <property type="entry name" value="HELICc"/>
    <property type="match status" value="1"/>
</dbReference>
<dbReference type="PANTHER" id="PTHR45766:SF6">
    <property type="entry name" value="SWI_SNF-RELATED MATRIX-ASSOCIATED ACTIN-DEPENDENT REGULATOR OF CHROMATIN SUBFAMILY A-LIKE PROTEIN 1"/>
    <property type="match status" value="1"/>
</dbReference>
<dbReference type="EMBL" id="GDHC01003167">
    <property type="protein sequence ID" value="JAQ15462.1"/>
    <property type="molecule type" value="Transcribed_RNA"/>
</dbReference>
<dbReference type="GO" id="GO:0031297">
    <property type="term" value="P:replication fork processing"/>
    <property type="evidence" value="ECO:0007669"/>
    <property type="project" value="TreeGrafter"/>
</dbReference>
<dbReference type="PROSITE" id="PS51194">
    <property type="entry name" value="HELICASE_CTER"/>
    <property type="match status" value="1"/>
</dbReference>
<feature type="domain" description="HARP" evidence="7">
    <location>
        <begin position="95"/>
        <end position="169"/>
    </location>
</feature>
<reference evidence="8" key="1">
    <citation type="journal article" date="2016" name="Gigascience">
        <title>De novo construction of an expanded transcriptome assembly for the western tarnished plant bug, Lygus hesperus.</title>
        <authorList>
            <person name="Tassone E.E."/>
            <person name="Geib S.M."/>
            <person name="Hall B."/>
            <person name="Fabrick J.A."/>
            <person name="Brent C.S."/>
            <person name="Hull J.J."/>
        </authorList>
    </citation>
    <scope>NUCLEOTIDE SEQUENCE</scope>
</reference>
<protein>
    <submittedName>
        <fullName evidence="8">SWI/SNF-related matrix-associated actin-dependent regulator of chromatin subfamily A-like protein 1</fullName>
    </submittedName>
</protein>
<dbReference type="InterPro" id="IPR014001">
    <property type="entry name" value="Helicase_ATP-bd"/>
</dbReference>
<keyword evidence="2" id="KW-0378">Hydrolase</keyword>
<feature type="domain" description="Helicase C-terminal" evidence="6">
    <location>
        <begin position="477"/>
        <end position="634"/>
    </location>
</feature>
<evidence type="ECO:0000256" key="3">
    <source>
        <dbReference type="ARBA" id="ARBA00023242"/>
    </source>
</evidence>
<dbReference type="Pfam" id="PF00176">
    <property type="entry name" value="SNF2-rel_dom"/>
    <property type="match status" value="1"/>
</dbReference>
<sequence length="686" mass="77270">MATPLTPEQRKRMEENRRIAMEKRAAKMALAQSCSSNLNPAAPAFVPKAIPVSSFTGIQQNHSTISKQNGNVGSKKYGAEGFSNKKKDVPNNCWNVMTAPLTGTLSLIARDRFICYIGFNQRLNDIFKSIPGSSFDAHKKKWTFPLDQYETLKKKIEPLAPNITVGNLPKSVLKMFSNPNKVQNDFKSIDISRIEPALFECLFPFQKEGVQFAVSKQGKCLIADEMGLGKTLQALAVADYYHEDWPILVICPSSMRFQWQEEILRYLKKIPSYGIIIVTTSKTILEDPKVVIISYDLVAKLKDALKKLQFGVIICDESHSLKNGKTVRTKSVLEVAKKAKRVILLSGTPALSRPIELYHQFKAIAPNLFPDKVDYGVRYCDGKQDKFGWNDTGSSHLEELKVILEDNVMIRRFKSDVLDQLPSKIRQVVYLNPESLPSTKGLASFEKQLQKEQMDGKEKRKTLLSYYHETGKAKVKGICDYVDQLLEQGKKFLIFAHHRDVLDGICEMLEKKQTYYIRIDGSVQSEDRKCVADQFQELDKFRVAVLSITAAGVGLTLTSAQLVVFAELFWNPGHLLQAEDRAHRIGQKSCVLVQYLIANGTADGHLWPLVQKKLDVLNQAGLSRDNKLQVVDGISSQSSESSQKKITEFFGEMEDDIDCEALSQLMDQIDALEDLDGVPEKKMKRS</sequence>
<dbReference type="InterPro" id="IPR001650">
    <property type="entry name" value="Helicase_C-like"/>
</dbReference>
<dbReference type="InterPro" id="IPR010003">
    <property type="entry name" value="HARP_dom"/>
</dbReference>
<dbReference type="AlphaFoldDB" id="A0A146M8U9"/>
<keyword evidence="3" id="KW-0539">Nucleus</keyword>
<feature type="domain" description="Helicase ATP-binding" evidence="5">
    <location>
        <begin position="211"/>
        <end position="367"/>
    </location>
</feature>
<dbReference type="InterPro" id="IPR049730">
    <property type="entry name" value="SNF2/RAD54-like_C"/>
</dbReference>
<dbReference type="SMART" id="SM00487">
    <property type="entry name" value="DEXDc"/>
    <property type="match status" value="1"/>
</dbReference>
<evidence type="ECO:0000256" key="2">
    <source>
        <dbReference type="ARBA" id="ARBA00022801"/>
    </source>
</evidence>
<dbReference type="Gene3D" id="3.40.50.300">
    <property type="entry name" value="P-loop containing nucleotide triphosphate hydrolases"/>
    <property type="match status" value="1"/>
</dbReference>
<organism evidence="8">
    <name type="scientific">Lygus hesperus</name>
    <name type="common">Western plant bug</name>
    <dbReference type="NCBI Taxonomy" id="30085"/>
    <lineage>
        <taxon>Eukaryota</taxon>
        <taxon>Metazoa</taxon>
        <taxon>Ecdysozoa</taxon>
        <taxon>Arthropoda</taxon>
        <taxon>Hexapoda</taxon>
        <taxon>Insecta</taxon>
        <taxon>Pterygota</taxon>
        <taxon>Neoptera</taxon>
        <taxon>Paraneoptera</taxon>
        <taxon>Hemiptera</taxon>
        <taxon>Heteroptera</taxon>
        <taxon>Panheteroptera</taxon>
        <taxon>Cimicomorpha</taxon>
        <taxon>Miridae</taxon>
        <taxon>Mirini</taxon>
        <taxon>Lygus</taxon>
    </lineage>
</organism>
<evidence type="ECO:0000259" key="6">
    <source>
        <dbReference type="PROSITE" id="PS51194"/>
    </source>
</evidence>
<evidence type="ECO:0000259" key="5">
    <source>
        <dbReference type="PROSITE" id="PS51192"/>
    </source>
</evidence>
<gene>
    <name evidence="8" type="primary">smarcal1</name>
    <name evidence="8" type="ORF">g.70111</name>
</gene>
<dbReference type="GO" id="GO:0016787">
    <property type="term" value="F:hydrolase activity"/>
    <property type="evidence" value="ECO:0007669"/>
    <property type="project" value="UniProtKB-KW"/>
</dbReference>
<dbReference type="CDD" id="cd18793">
    <property type="entry name" value="SF2_C_SNF"/>
    <property type="match status" value="1"/>
</dbReference>
<name>A0A146M8U9_LYGHE</name>
<dbReference type="SUPFAM" id="SSF52540">
    <property type="entry name" value="P-loop containing nucleoside triphosphate hydrolases"/>
    <property type="match status" value="2"/>
</dbReference>
<dbReference type="GO" id="GO:0043596">
    <property type="term" value="C:nuclear replication fork"/>
    <property type="evidence" value="ECO:0007669"/>
    <property type="project" value="TreeGrafter"/>
</dbReference>
<dbReference type="Gene3D" id="3.40.50.10810">
    <property type="entry name" value="Tandem AAA-ATPase domain"/>
    <property type="match status" value="1"/>
</dbReference>
<dbReference type="InterPro" id="IPR027417">
    <property type="entry name" value="P-loop_NTPase"/>
</dbReference>
<evidence type="ECO:0000256" key="4">
    <source>
        <dbReference type="PROSITE-ProRule" id="PRU00800"/>
    </source>
</evidence>
<dbReference type="GO" id="GO:0006281">
    <property type="term" value="P:DNA repair"/>
    <property type="evidence" value="ECO:0007669"/>
    <property type="project" value="TreeGrafter"/>
</dbReference>
<evidence type="ECO:0000259" key="7">
    <source>
        <dbReference type="PROSITE" id="PS51467"/>
    </source>
</evidence>
<dbReference type="PANTHER" id="PTHR45766">
    <property type="entry name" value="DNA ANNEALING HELICASE AND ENDONUCLEASE ZRANB3 FAMILY MEMBER"/>
    <property type="match status" value="1"/>
</dbReference>
<dbReference type="CDD" id="cd18010">
    <property type="entry name" value="DEXHc_HARP_SMARCAL1"/>
    <property type="match status" value="1"/>
</dbReference>
<accession>A0A146M8U9</accession>
<dbReference type="Pfam" id="PF07443">
    <property type="entry name" value="HARP"/>
    <property type="match status" value="1"/>
</dbReference>
<proteinExistence type="inferred from homology"/>
<dbReference type="InterPro" id="IPR000330">
    <property type="entry name" value="SNF2_N"/>
</dbReference>
<dbReference type="PROSITE" id="PS51467">
    <property type="entry name" value="HARP"/>
    <property type="match status" value="1"/>
</dbReference>
<dbReference type="InterPro" id="IPR038718">
    <property type="entry name" value="SNF2-like_sf"/>
</dbReference>
<comment type="subcellular location">
    <subcellularLocation>
        <location evidence="1">Nucleus</location>
    </subcellularLocation>
</comment>
<evidence type="ECO:0000256" key="1">
    <source>
        <dbReference type="ARBA" id="ARBA00004123"/>
    </source>
</evidence>
<evidence type="ECO:0000313" key="8">
    <source>
        <dbReference type="EMBL" id="JAQ15462.1"/>
    </source>
</evidence>
<dbReference type="PROSITE" id="PS51192">
    <property type="entry name" value="HELICASE_ATP_BIND_1"/>
    <property type="match status" value="1"/>
</dbReference>
<dbReference type="GO" id="GO:0005524">
    <property type="term" value="F:ATP binding"/>
    <property type="evidence" value="ECO:0007669"/>
    <property type="project" value="InterPro"/>
</dbReference>